<reference evidence="2 3" key="1">
    <citation type="submission" date="2021-08" db="EMBL/GenBank/DDBJ databases">
        <title>Culture and genomic analysis of Symbiopectobacterium purcellii sp. nov. gen. nov., isolated from the leafhopper Empoasca decipiens.</title>
        <authorList>
            <person name="Nadal-Jimenez P."/>
            <person name="Siozios S."/>
            <person name="Halliday N."/>
            <person name="Camara M."/>
            <person name="Hurst G.D.D."/>
        </authorList>
    </citation>
    <scope>NUCLEOTIDE SEQUENCE [LARGE SCALE GENOMIC DNA]</scope>
    <source>
        <strain evidence="2 3">SyEd1</strain>
    </source>
</reference>
<keyword evidence="3" id="KW-1185">Reference proteome</keyword>
<name>A0ABX9ARR6_9ENTR</name>
<keyword evidence="2" id="KW-0238">DNA-binding</keyword>
<evidence type="ECO:0000313" key="2">
    <source>
        <dbReference type="EMBL" id="QZN96480.1"/>
    </source>
</evidence>
<gene>
    <name evidence="2" type="ORF">K6K13_03210</name>
</gene>
<dbReference type="InterPro" id="IPR009061">
    <property type="entry name" value="DNA-bd_dom_put_sf"/>
</dbReference>
<organism evidence="2 3">
    <name type="scientific">Symbiopectobacterium purcellii</name>
    <dbReference type="NCBI Taxonomy" id="2871826"/>
    <lineage>
        <taxon>Bacteria</taxon>
        <taxon>Pseudomonadati</taxon>
        <taxon>Pseudomonadota</taxon>
        <taxon>Gammaproteobacteria</taxon>
        <taxon>Enterobacterales</taxon>
        <taxon>Enterobacteriaceae</taxon>
    </lineage>
</organism>
<sequence length="128" mass="14372">MKKEWFTTAELLGMAGLPKTRQGVNKRAREDGWEKRRHKGVQGRGVEYSLYSLPAQVQHSLSLQETPSSYAVRQADMLAVWIQIYQQCSEHEREALVAHILRYGMASVLSQLRISSSDDAAPDDPSAA</sequence>
<dbReference type="InterPro" id="IPR003314">
    <property type="entry name" value="Mu-type_HTH"/>
</dbReference>
<accession>A0ABX9ARR6</accession>
<dbReference type="Proteomes" id="UP000825886">
    <property type="component" value="Chromosome"/>
</dbReference>
<protein>
    <submittedName>
        <fullName evidence="2">DNA-binding transcriptional regulator</fullName>
    </submittedName>
</protein>
<proteinExistence type="predicted"/>
<dbReference type="SUPFAM" id="SSF46955">
    <property type="entry name" value="Putative DNA-binding domain"/>
    <property type="match status" value="1"/>
</dbReference>
<evidence type="ECO:0000313" key="3">
    <source>
        <dbReference type="Proteomes" id="UP000825886"/>
    </source>
</evidence>
<feature type="domain" description="HTH Mu-type" evidence="1">
    <location>
        <begin position="2"/>
        <end position="69"/>
    </location>
</feature>
<dbReference type="EMBL" id="CP081864">
    <property type="protein sequence ID" value="QZN96480.1"/>
    <property type="molecule type" value="Genomic_DNA"/>
</dbReference>
<evidence type="ECO:0000259" key="1">
    <source>
        <dbReference type="PROSITE" id="PS51702"/>
    </source>
</evidence>
<dbReference type="PROSITE" id="PS51702">
    <property type="entry name" value="HTH_MU"/>
    <property type="match status" value="1"/>
</dbReference>
<dbReference type="Gene3D" id="1.10.10.10">
    <property type="entry name" value="Winged helix-like DNA-binding domain superfamily/Winged helix DNA-binding domain"/>
    <property type="match status" value="1"/>
</dbReference>
<dbReference type="GO" id="GO:0003677">
    <property type="term" value="F:DNA binding"/>
    <property type="evidence" value="ECO:0007669"/>
    <property type="project" value="UniProtKB-KW"/>
</dbReference>
<dbReference type="RefSeq" id="WP_222159508.1">
    <property type="nucleotide sequence ID" value="NZ_CP081864.1"/>
</dbReference>
<dbReference type="Pfam" id="PF02316">
    <property type="entry name" value="HTH_Tnp_Mu_1"/>
    <property type="match status" value="1"/>
</dbReference>
<dbReference type="InterPro" id="IPR036388">
    <property type="entry name" value="WH-like_DNA-bd_sf"/>
</dbReference>